<evidence type="ECO:0000256" key="2">
    <source>
        <dbReference type="ARBA" id="ARBA00005988"/>
    </source>
</evidence>
<dbReference type="WBParaSite" id="Pan_g4536.t1">
    <property type="protein sequence ID" value="Pan_g4536.t1"/>
    <property type="gene ID" value="Pan_g4536"/>
</dbReference>
<evidence type="ECO:0000256" key="12">
    <source>
        <dbReference type="PROSITE-ProRule" id="PRU01379"/>
    </source>
</evidence>
<comment type="cofactor">
    <cofactor evidence="1">
        <name>Zn(2+)</name>
        <dbReference type="ChEBI" id="CHEBI:29105"/>
    </cofactor>
</comment>
<feature type="compositionally biased region" description="Low complexity" evidence="13">
    <location>
        <begin position="581"/>
        <end position="602"/>
    </location>
</feature>
<dbReference type="GO" id="GO:0005615">
    <property type="term" value="C:extracellular space"/>
    <property type="evidence" value="ECO:0007669"/>
    <property type="project" value="TreeGrafter"/>
</dbReference>
<dbReference type="Gene3D" id="3.40.630.10">
    <property type="entry name" value="Zn peptidases"/>
    <property type="match status" value="1"/>
</dbReference>
<evidence type="ECO:0000313" key="17">
    <source>
        <dbReference type="WBParaSite" id="Pan_g4536.t1"/>
    </source>
</evidence>
<dbReference type="SMART" id="SM00631">
    <property type="entry name" value="Zn_pept"/>
    <property type="match status" value="1"/>
</dbReference>
<dbReference type="InterPro" id="IPR003146">
    <property type="entry name" value="M14A_act_pep"/>
</dbReference>
<keyword evidence="4" id="KW-0645">Protease</keyword>
<evidence type="ECO:0000256" key="1">
    <source>
        <dbReference type="ARBA" id="ARBA00001947"/>
    </source>
</evidence>
<dbReference type="InterPro" id="IPR036990">
    <property type="entry name" value="M14A-like_propep"/>
</dbReference>
<keyword evidence="10" id="KW-1015">Disulfide bond</keyword>
<evidence type="ECO:0000256" key="8">
    <source>
        <dbReference type="ARBA" id="ARBA00022833"/>
    </source>
</evidence>
<feature type="region of interest" description="Disordered" evidence="13">
    <location>
        <begin position="568"/>
        <end position="602"/>
    </location>
</feature>
<dbReference type="SUPFAM" id="SSF54897">
    <property type="entry name" value="Protease propeptides/inhibitors"/>
    <property type="match status" value="1"/>
</dbReference>
<dbReference type="PROSITE" id="PS52035">
    <property type="entry name" value="PEPTIDASE_M14"/>
    <property type="match status" value="1"/>
</dbReference>
<dbReference type="GO" id="GO:0004181">
    <property type="term" value="F:metallocarboxypeptidase activity"/>
    <property type="evidence" value="ECO:0007669"/>
    <property type="project" value="InterPro"/>
</dbReference>
<reference evidence="16" key="1">
    <citation type="journal article" date="2013" name="Genetics">
        <title>The draft genome and transcriptome of Panagrellus redivivus are shaped by the harsh demands of a free-living lifestyle.</title>
        <authorList>
            <person name="Srinivasan J."/>
            <person name="Dillman A.R."/>
            <person name="Macchietto M.G."/>
            <person name="Heikkinen L."/>
            <person name="Lakso M."/>
            <person name="Fracchia K.M."/>
            <person name="Antoshechkin I."/>
            <person name="Mortazavi A."/>
            <person name="Wong G."/>
            <person name="Sternberg P.W."/>
        </authorList>
    </citation>
    <scope>NUCLEOTIDE SEQUENCE [LARGE SCALE GENOMIC DNA]</scope>
    <source>
        <strain evidence="16">MT8872</strain>
    </source>
</reference>
<dbReference type="PANTHER" id="PTHR11705:SF54">
    <property type="entry name" value="SHKT DOMAIN-CONTAINING PROTEIN"/>
    <property type="match status" value="1"/>
</dbReference>
<keyword evidence="7" id="KW-0378">Hydrolase</keyword>
<dbReference type="PRINTS" id="PR00765">
    <property type="entry name" value="CRBOXYPTASEA"/>
</dbReference>
<dbReference type="InterPro" id="IPR000834">
    <property type="entry name" value="Peptidase_M14"/>
</dbReference>
<evidence type="ECO:0000256" key="9">
    <source>
        <dbReference type="ARBA" id="ARBA00023049"/>
    </source>
</evidence>
<evidence type="ECO:0000259" key="14">
    <source>
        <dbReference type="PROSITE" id="PS51670"/>
    </source>
</evidence>
<dbReference type="InterPro" id="IPR003582">
    <property type="entry name" value="ShKT_dom"/>
</dbReference>
<feature type="active site" description="Proton donor/acceptor" evidence="12">
    <location>
        <position position="523"/>
    </location>
</feature>
<dbReference type="Pfam" id="PF02244">
    <property type="entry name" value="Propep_M14"/>
    <property type="match status" value="1"/>
</dbReference>
<accession>A0A7E4VWY0</accession>
<dbReference type="CDD" id="cd03860">
    <property type="entry name" value="M14_CP_A-B_like"/>
    <property type="match status" value="1"/>
</dbReference>
<feature type="domain" description="ShKT" evidence="14">
    <location>
        <begin position="686"/>
        <end position="722"/>
    </location>
</feature>
<name>A0A7E4VWY0_PANRE</name>
<evidence type="ECO:0000313" key="16">
    <source>
        <dbReference type="Proteomes" id="UP000492821"/>
    </source>
</evidence>
<keyword evidence="9" id="KW-0482">Metalloprotease</keyword>
<evidence type="ECO:0000256" key="7">
    <source>
        <dbReference type="ARBA" id="ARBA00022801"/>
    </source>
</evidence>
<dbReference type="Pfam" id="PF01549">
    <property type="entry name" value="ShK"/>
    <property type="match status" value="1"/>
</dbReference>
<dbReference type="SUPFAM" id="SSF53187">
    <property type="entry name" value="Zn-dependent exopeptidases"/>
    <property type="match status" value="1"/>
</dbReference>
<evidence type="ECO:0000256" key="3">
    <source>
        <dbReference type="ARBA" id="ARBA00022645"/>
    </source>
</evidence>
<reference evidence="17" key="2">
    <citation type="submission" date="2020-10" db="UniProtKB">
        <authorList>
            <consortium name="WormBaseParasite"/>
        </authorList>
    </citation>
    <scope>IDENTIFICATION</scope>
</reference>
<dbReference type="PANTHER" id="PTHR11705">
    <property type="entry name" value="PROTEASE FAMILY M14 CARBOXYPEPTIDASE A,B"/>
    <property type="match status" value="1"/>
</dbReference>
<evidence type="ECO:0000259" key="15">
    <source>
        <dbReference type="PROSITE" id="PS52035"/>
    </source>
</evidence>
<organism evidence="16 17">
    <name type="scientific">Panagrellus redivivus</name>
    <name type="common">Microworm</name>
    <dbReference type="NCBI Taxonomy" id="6233"/>
    <lineage>
        <taxon>Eukaryota</taxon>
        <taxon>Metazoa</taxon>
        <taxon>Ecdysozoa</taxon>
        <taxon>Nematoda</taxon>
        <taxon>Chromadorea</taxon>
        <taxon>Rhabditida</taxon>
        <taxon>Tylenchina</taxon>
        <taxon>Panagrolaimomorpha</taxon>
        <taxon>Panagrolaimoidea</taxon>
        <taxon>Panagrolaimidae</taxon>
        <taxon>Panagrellus</taxon>
    </lineage>
</organism>
<dbReference type="PROSITE" id="PS51670">
    <property type="entry name" value="SHKT"/>
    <property type="match status" value="1"/>
</dbReference>
<keyword evidence="16" id="KW-1185">Reference proteome</keyword>
<evidence type="ECO:0000256" key="5">
    <source>
        <dbReference type="ARBA" id="ARBA00022723"/>
    </source>
</evidence>
<sequence>MPSFFVSGCRGEFHGNERTPHCSNRSDKHVPIGGLQRAPSIFLRRRTLLADDEMFFALAARSSVVVVREASKSADCPVTNFHCQAMIAFSTFLKLLFVACLFGGSYGALSEKGNDNAYKLLRIYPKSMEEVNFLHELYKASTEFEFDFWKAPTAVGAFVDLMVGPELAGPTQKLLAEHNIEFRVTVEDVQKRIVEKETPNTSHNTGLSPAALANLNPLLRSFFTKRVKDAPYTSRNRAKYRFGEYHSYDEMIQWMNEIERNYPHMAKVFSIGTTNENRPIKGIQIGNPINAGKSKRAVWIDGGIHAREWAAVHTALYFIEQLIAGYDTDPQVRGYVDTLNFYIVPVANPDGFEYSRSDVTPQTRFWRKNRSNIKCAKDRWHRDRCCGGVDLNRNFDFHFGETGSSQDTCSDIYQGSGAFSEPESRAIRDKLLSPELYGNVDAFITLHTYSQMWIHPYNHERRAFPEDINDLQDVGRRGVEAIESMYGTKFRFGTGADILYPSAGGSDDWAKAKANIKYVYLLELRPGEEQWDGFLLDRKQLIPTGRETWEGVKVVLDAVMARVRRGPVAITTPSTPPPTTTTPATTTRAPTTTTTTPQPTTTTAAVTWTRRARPGPVFRFPQQQTVQQPLLRDRLNSARQQQLQARREYEFRLSQQREMERRRQQAQLAHQLRQQAELSAATPQICSDKSRWCRSWIQTNPNICNTSTIYMRKDCAFSCGFC</sequence>
<keyword evidence="6" id="KW-0732">Signal</keyword>
<keyword evidence="3" id="KW-0121">Carboxypeptidase</keyword>
<dbReference type="AlphaFoldDB" id="A0A7E4VWY0"/>
<dbReference type="GO" id="GO:0008270">
    <property type="term" value="F:zinc ion binding"/>
    <property type="evidence" value="ECO:0007669"/>
    <property type="project" value="InterPro"/>
</dbReference>
<proteinExistence type="inferred from homology"/>
<dbReference type="Proteomes" id="UP000492821">
    <property type="component" value="Unassembled WGS sequence"/>
</dbReference>
<protein>
    <submittedName>
        <fullName evidence="17">ShKT domain-containing protein</fullName>
    </submittedName>
</protein>
<dbReference type="Pfam" id="PF00246">
    <property type="entry name" value="Peptidase_M14"/>
    <property type="match status" value="1"/>
</dbReference>
<keyword evidence="8" id="KW-0862">Zinc</keyword>
<evidence type="ECO:0000256" key="10">
    <source>
        <dbReference type="ARBA" id="ARBA00023157"/>
    </source>
</evidence>
<dbReference type="Gene3D" id="3.30.70.340">
    <property type="entry name" value="Metallocarboxypeptidase-like"/>
    <property type="match status" value="1"/>
</dbReference>
<evidence type="ECO:0000256" key="11">
    <source>
        <dbReference type="PROSITE-ProRule" id="PRU01005"/>
    </source>
</evidence>
<evidence type="ECO:0000256" key="4">
    <source>
        <dbReference type="ARBA" id="ARBA00022670"/>
    </source>
</evidence>
<dbReference type="GO" id="GO:0006508">
    <property type="term" value="P:proteolysis"/>
    <property type="evidence" value="ECO:0007669"/>
    <property type="project" value="UniProtKB-KW"/>
</dbReference>
<dbReference type="FunFam" id="3.40.630.10:FF:000070">
    <property type="entry name" value="Putative carboxypeptidase suro-1"/>
    <property type="match status" value="1"/>
</dbReference>
<comment type="similarity">
    <text evidence="2 12">Belongs to the peptidase M14 family.</text>
</comment>
<comment type="caution">
    <text evidence="11">Lacks conserved residue(s) required for the propagation of feature annotation.</text>
</comment>
<evidence type="ECO:0000256" key="13">
    <source>
        <dbReference type="SAM" id="MobiDB-lite"/>
    </source>
</evidence>
<keyword evidence="5" id="KW-0479">Metal-binding</keyword>
<feature type="domain" description="Peptidase M14" evidence="15">
    <location>
        <begin position="244"/>
        <end position="559"/>
    </location>
</feature>
<evidence type="ECO:0000256" key="6">
    <source>
        <dbReference type="ARBA" id="ARBA00022729"/>
    </source>
</evidence>